<evidence type="ECO:0000256" key="4">
    <source>
        <dbReference type="ARBA" id="ARBA00016014"/>
    </source>
</evidence>
<dbReference type="OrthoDB" id="9802815at2"/>
<dbReference type="EMBL" id="CP040098">
    <property type="protein sequence ID" value="QCQ22255.1"/>
    <property type="molecule type" value="Genomic_DNA"/>
</dbReference>
<evidence type="ECO:0000256" key="8">
    <source>
        <dbReference type="HAMAP-Rule" id="MF_00182"/>
    </source>
</evidence>
<keyword evidence="5 8" id="KW-0808">Transferase</keyword>
<dbReference type="SUPFAM" id="SSF53328">
    <property type="entry name" value="Formyltransferase"/>
    <property type="match status" value="1"/>
</dbReference>
<reference evidence="11 12" key="2">
    <citation type="submission" date="2019-05" db="EMBL/GenBank/DDBJ databases">
        <authorList>
            <person name="Suflita J.M."/>
            <person name="Marks C.R."/>
        </authorList>
    </citation>
    <scope>NUCLEOTIDE SEQUENCE [LARGE SCALE GENOMIC DNA]</scope>
    <source>
        <strain evidence="11 12">ALDC</strain>
    </source>
</reference>
<dbReference type="EC" id="2.1.2.9" evidence="3 8"/>
<evidence type="ECO:0000256" key="7">
    <source>
        <dbReference type="ARBA" id="ARBA00048558"/>
    </source>
</evidence>
<dbReference type="HAMAP" id="MF_00182">
    <property type="entry name" value="Formyl_trans"/>
    <property type="match status" value="1"/>
</dbReference>
<dbReference type="InterPro" id="IPR002376">
    <property type="entry name" value="Formyl_transf_N"/>
</dbReference>
<evidence type="ECO:0000313" key="11">
    <source>
        <dbReference type="EMBL" id="QCQ22255.1"/>
    </source>
</evidence>
<keyword evidence="6 8" id="KW-0648">Protein biosynthesis</keyword>
<comment type="similarity">
    <text evidence="2 8">Belongs to the Fmt family.</text>
</comment>
<evidence type="ECO:0000256" key="5">
    <source>
        <dbReference type="ARBA" id="ARBA00022679"/>
    </source>
</evidence>
<name>A0A4P8L5B2_9BACT</name>
<keyword evidence="12" id="KW-1185">Reference proteome</keyword>
<dbReference type="KEGG" id="dax:FDQ92_08835"/>
<evidence type="ECO:0000256" key="3">
    <source>
        <dbReference type="ARBA" id="ARBA00012261"/>
    </source>
</evidence>
<dbReference type="InterPro" id="IPR044135">
    <property type="entry name" value="Met-tRNA-FMT_C"/>
</dbReference>
<gene>
    <name evidence="8" type="primary">fmt</name>
    <name evidence="11" type="ORF">FDQ92_08835</name>
</gene>
<feature type="domain" description="Formyl transferase C-terminal" evidence="10">
    <location>
        <begin position="219"/>
        <end position="316"/>
    </location>
</feature>
<reference evidence="11 12" key="1">
    <citation type="submission" date="2019-05" db="EMBL/GenBank/DDBJ databases">
        <title>The Complete Genome Sequence of the n-alkane-degrading Desulfoglaeba alkanexedens ALDC reveals multiple alkylsuccinate synthase gene clusters.</title>
        <authorList>
            <person name="Callaghan A.V."/>
            <person name="Davidova I.A."/>
            <person name="Duncan K.E."/>
            <person name="Morris B."/>
            <person name="McInerney M.J."/>
        </authorList>
    </citation>
    <scope>NUCLEOTIDE SEQUENCE [LARGE SCALE GENOMIC DNA]</scope>
    <source>
        <strain evidence="11 12">ALDC</strain>
    </source>
</reference>
<organism evidence="11 12">
    <name type="scientific">Desulfoglaeba alkanexedens ALDC</name>
    <dbReference type="NCBI Taxonomy" id="980445"/>
    <lineage>
        <taxon>Bacteria</taxon>
        <taxon>Pseudomonadati</taxon>
        <taxon>Thermodesulfobacteriota</taxon>
        <taxon>Syntrophobacteria</taxon>
        <taxon>Syntrophobacterales</taxon>
        <taxon>Syntrophobacteraceae</taxon>
        <taxon>Desulfoglaeba</taxon>
    </lineage>
</organism>
<protein>
    <recommendedName>
        <fullName evidence="4 8">Methionyl-tRNA formyltransferase</fullName>
        <ecNumber evidence="3 8">2.1.2.9</ecNumber>
    </recommendedName>
</protein>
<dbReference type="InterPro" id="IPR037022">
    <property type="entry name" value="Formyl_trans_C_sf"/>
</dbReference>
<dbReference type="GO" id="GO:0005829">
    <property type="term" value="C:cytosol"/>
    <property type="evidence" value="ECO:0007669"/>
    <property type="project" value="TreeGrafter"/>
</dbReference>
<dbReference type="InterPro" id="IPR036477">
    <property type="entry name" value="Formyl_transf_N_sf"/>
</dbReference>
<evidence type="ECO:0000259" key="10">
    <source>
        <dbReference type="Pfam" id="PF02911"/>
    </source>
</evidence>
<dbReference type="CDD" id="cd08704">
    <property type="entry name" value="Met_tRNA_FMT_C"/>
    <property type="match status" value="1"/>
</dbReference>
<proteinExistence type="inferred from homology"/>
<dbReference type="InterPro" id="IPR001555">
    <property type="entry name" value="GART_AS"/>
</dbReference>
<evidence type="ECO:0000256" key="1">
    <source>
        <dbReference type="ARBA" id="ARBA00002606"/>
    </source>
</evidence>
<dbReference type="PANTHER" id="PTHR11138">
    <property type="entry name" value="METHIONYL-TRNA FORMYLTRANSFERASE"/>
    <property type="match status" value="1"/>
</dbReference>
<dbReference type="InterPro" id="IPR005794">
    <property type="entry name" value="Fmt"/>
</dbReference>
<dbReference type="Proteomes" id="UP000298602">
    <property type="component" value="Chromosome"/>
</dbReference>
<comment type="catalytic activity">
    <reaction evidence="7 8">
        <text>L-methionyl-tRNA(fMet) + (6R)-10-formyltetrahydrofolate = N-formyl-L-methionyl-tRNA(fMet) + (6S)-5,6,7,8-tetrahydrofolate + H(+)</text>
        <dbReference type="Rhea" id="RHEA:24380"/>
        <dbReference type="Rhea" id="RHEA-COMP:9952"/>
        <dbReference type="Rhea" id="RHEA-COMP:9953"/>
        <dbReference type="ChEBI" id="CHEBI:15378"/>
        <dbReference type="ChEBI" id="CHEBI:57453"/>
        <dbReference type="ChEBI" id="CHEBI:78530"/>
        <dbReference type="ChEBI" id="CHEBI:78844"/>
        <dbReference type="ChEBI" id="CHEBI:195366"/>
        <dbReference type="EC" id="2.1.2.9"/>
    </reaction>
</comment>
<dbReference type="NCBIfam" id="TIGR00460">
    <property type="entry name" value="fmt"/>
    <property type="match status" value="1"/>
</dbReference>
<dbReference type="Gene3D" id="3.10.25.10">
    <property type="entry name" value="Formyl transferase, C-terminal domain"/>
    <property type="match status" value="1"/>
</dbReference>
<dbReference type="AlphaFoldDB" id="A0A4P8L5B2"/>
<evidence type="ECO:0000259" key="9">
    <source>
        <dbReference type="Pfam" id="PF00551"/>
    </source>
</evidence>
<evidence type="ECO:0000256" key="6">
    <source>
        <dbReference type="ARBA" id="ARBA00022917"/>
    </source>
</evidence>
<dbReference type="Pfam" id="PF02911">
    <property type="entry name" value="Formyl_trans_C"/>
    <property type="match status" value="1"/>
</dbReference>
<dbReference type="GO" id="GO:0004479">
    <property type="term" value="F:methionyl-tRNA formyltransferase activity"/>
    <property type="evidence" value="ECO:0007669"/>
    <property type="project" value="UniProtKB-UniRule"/>
</dbReference>
<comment type="function">
    <text evidence="1 8">Attaches a formyl group to the free amino group of methionyl-tRNA(fMet). The formyl group appears to play a dual role in the initiator identity of N-formylmethionyl-tRNA by promoting its recognition by IF2 and preventing the misappropriation of this tRNA by the elongation apparatus.</text>
</comment>
<feature type="domain" description="Formyl transferase N-terminal" evidence="9">
    <location>
        <begin position="18"/>
        <end position="195"/>
    </location>
</feature>
<dbReference type="Gene3D" id="3.40.50.170">
    <property type="entry name" value="Formyl transferase, N-terminal domain"/>
    <property type="match status" value="1"/>
</dbReference>
<dbReference type="SUPFAM" id="SSF50486">
    <property type="entry name" value="FMT C-terminal domain-like"/>
    <property type="match status" value="1"/>
</dbReference>
<accession>A0A4P8L5B2</accession>
<dbReference type="InterPro" id="IPR011034">
    <property type="entry name" value="Formyl_transferase-like_C_sf"/>
</dbReference>
<evidence type="ECO:0000313" key="12">
    <source>
        <dbReference type="Proteomes" id="UP000298602"/>
    </source>
</evidence>
<dbReference type="RefSeq" id="WP_137424276.1">
    <property type="nucleotide sequence ID" value="NZ_CP040098.1"/>
</dbReference>
<dbReference type="Pfam" id="PF00551">
    <property type="entry name" value="Formyl_trans_N"/>
    <property type="match status" value="1"/>
</dbReference>
<dbReference type="InterPro" id="IPR041711">
    <property type="entry name" value="Met-tRNA-FMT_N"/>
</dbReference>
<evidence type="ECO:0000256" key="2">
    <source>
        <dbReference type="ARBA" id="ARBA00010699"/>
    </source>
</evidence>
<dbReference type="PROSITE" id="PS00373">
    <property type="entry name" value="GART"/>
    <property type="match status" value="1"/>
</dbReference>
<dbReference type="CDD" id="cd08646">
    <property type="entry name" value="FMT_core_Met-tRNA-FMT_N"/>
    <property type="match status" value="1"/>
</dbReference>
<sequence>MEKEIEGGTGLNPSLPRLLFLGTPDFACPYLEKLVEAGAPVPLVVTQPDRPRGRGKIPTPPPVKVLAETLGLKVYQPEKIRSPEVVAYLTSFGADCLVLVAYGQLLPKRLLDAFPLGAVNAHPSLLPRHRGAAPIQRTLLAGETVTGVSIMLMDAGMDTGPVLARKKVPIGDTETFGSLHDRLAQVGAELLVETLAAWHAKKIQPEPQDNRLATAAPPIHKDELIIAWQDPASAIVNRIRAFDPWPGAVTRHAGKRLKCFSAGLLPWKSEGRAGEVLGATEAGLVVLAGDGQALTIGDLQLEGKRVLEAGAFLRGYPIPRGSRLE</sequence>
<dbReference type="InterPro" id="IPR005793">
    <property type="entry name" value="Formyl_trans_C"/>
</dbReference>
<dbReference type="PANTHER" id="PTHR11138:SF5">
    <property type="entry name" value="METHIONYL-TRNA FORMYLTRANSFERASE, MITOCHONDRIAL"/>
    <property type="match status" value="1"/>
</dbReference>
<feature type="binding site" evidence="8">
    <location>
        <begin position="124"/>
        <end position="127"/>
    </location>
    <ligand>
        <name>(6S)-5,6,7,8-tetrahydrofolate</name>
        <dbReference type="ChEBI" id="CHEBI:57453"/>
    </ligand>
</feature>